<gene>
    <name evidence="5" type="ORF">VC82_1816</name>
</gene>
<evidence type="ECO:0000256" key="2">
    <source>
        <dbReference type="ARBA" id="ARBA00023125"/>
    </source>
</evidence>
<dbReference type="Gene3D" id="1.10.10.10">
    <property type="entry name" value="Winged helix-like DNA-binding domain superfamily/Winged helix DNA-binding domain"/>
    <property type="match status" value="1"/>
</dbReference>
<dbReference type="GO" id="GO:0003677">
    <property type="term" value="F:DNA binding"/>
    <property type="evidence" value="ECO:0007669"/>
    <property type="project" value="UniProtKB-KW"/>
</dbReference>
<dbReference type="NCBIfam" id="NF033788">
    <property type="entry name" value="HTH_metalloreg"/>
    <property type="match status" value="1"/>
</dbReference>
<dbReference type="PRINTS" id="PR00778">
    <property type="entry name" value="HTHARSR"/>
</dbReference>
<evidence type="ECO:0000256" key="1">
    <source>
        <dbReference type="ARBA" id="ARBA00023015"/>
    </source>
</evidence>
<dbReference type="HOGENOM" id="CLU_097806_7_3_10"/>
<dbReference type="SUPFAM" id="SSF46785">
    <property type="entry name" value="Winged helix' DNA-binding domain"/>
    <property type="match status" value="1"/>
</dbReference>
<evidence type="ECO:0000259" key="4">
    <source>
        <dbReference type="PROSITE" id="PS50987"/>
    </source>
</evidence>
<dbReference type="KEGG" id="mlt:VC82_1816"/>
<dbReference type="STRING" id="516051.VC82_1816"/>
<dbReference type="PANTHER" id="PTHR33154">
    <property type="entry name" value="TRANSCRIPTIONAL REGULATOR, ARSR FAMILY"/>
    <property type="match status" value="1"/>
</dbReference>
<keyword evidence="2" id="KW-0238">DNA-binding</keyword>
<dbReference type="GO" id="GO:0003700">
    <property type="term" value="F:DNA-binding transcription factor activity"/>
    <property type="evidence" value="ECO:0007669"/>
    <property type="project" value="InterPro"/>
</dbReference>
<protein>
    <submittedName>
        <fullName evidence="5">Transcriptional regulator, ArsR family protein</fullName>
    </submittedName>
</protein>
<dbReference type="Proteomes" id="UP000032726">
    <property type="component" value="Chromosome"/>
</dbReference>
<name>A0A0D5YSX6_9FLAO</name>
<dbReference type="InterPro" id="IPR051081">
    <property type="entry name" value="HTH_MetalResp_TranReg"/>
</dbReference>
<proteinExistence type="predicted"/>
<organism evidence="5 6">
    <name type="scientific">Flagellimonas lutaonensis</name>
    <dbReference type="NCBI Taxonomy" id="516051"/>
    <lineage>
        <taxon>Bacteria</taxon>
        <taxon>Pseudomonadati</taxon>
        <taxon>Bacteroidota</taxon>
        <taxon>Flavobacteriia</taxon>
        <taxon>Flavobacteriales</taxon>
        <taxon>Flavobacteriaceae</taxon>
        <taxon>Flagellimonas</taxon>
    </lineage>
</organism>
<evidence type="ECO:0000256" key="3">
    <source>
        <dbReference type="ARBA" id="ARBA00023163"/>
    </source>
</evidence>
<dbReference type="InterPro" id="IPR036390">
    <property type="entry name" value="WH_DNA-bd_sf"/>
</dbReference>
<dbReference type="InterPro" id="IPR036388">
    <property type="entry name" value="WH-like_DNA-bd_sf"/>
</dbReference>
<keyword evidence="6" id="KW-1185">Reference proteome</keyword>
<dbReference type="SMART" id="SM00418">
    <property type="entry name" value="HTH_ARSR"/>
    <property type="match status" value="1"/>
</dbReference>
<accession>A0A0D5YSX6</accession>
<dbReference type="PATRIC" id="fig|516051.4.peg.1872"/>
<keyword evidence="3" id="KW-0804">Transcription</keyword>
<dbReference type="PROSITE" id="PS50987">
    <property type="entry name" value="HTH_ARSR_2"/>
    <property type="match status" value="1"/>
</dbReference>
<evidence type="ECO:0000313" key="6">
    <source>
        <dbReference type="Proteomes" id="UP000032726"/>
    </source>
</evidence>
<evidence type="ECO:0000313" key="5">
    <source>
        <dbReference type="EMBL" id="AKA35422.1"/>
    </source>
</evidence>
<keyword evidence="1" id="KW-0805">Transcription regulation</keyword>
<dbReference type="CDD" id="cd00090">
    <property type="entry name" value="HTH_ARSR"/>
    <property type="match status" value="1"/>
</dbReference>
<sequence>MALELSCTRAEADQKQLMRCRETLKTSSESINSIGKVLALAGNETRLKILFLLNEEGELCPCDFSDILEMSVPAISQHIRKMKDAELITSRRDGQTLYYSLVKDSSNVLEGIFGRLKENKQVA</sequence>
<dbReference type="RefSeq" id="WP_045802085.1">
    <property type="nucleotide sequence ID" value="NZ_CP011071.1"/>
</dbReference>
<dbReference type="OrthoDB" id="9794330at2"/>
<dbReference type="InterPro" id="IPR001845">
    <property type="entry name" value="HTH_ArsR_DNA-bd_dom"/>
</dbReference>
<dbReference type="AlphaFoldDB" id="A0A0D5YSX6"/>
<dbReference type="EMBL" id="CP011071">
    <property type="protein sequence ID" value="AKA35422.1"/>
    <property type="molecule type" value="Genomic_DNA"/>
</dbReference>
<dbReference type="InterPro" id="IPR011991">
    <property type="entry name" value="ArsR-like_HTH"/>
</dbReference>
<feature type="domain" description="HTH arsR-type" evidence="4">
    <location>
        <begin position="26"/>
        <end position="120"/>
    </location>
</feature>
<dbReference type="Pfam" id="PF01022">
    <property type="entry name" value="HTH_5"/>
    <property type="match status" value="1"/>
</dbReference>
<dbReference type="PANTHER" id="PTHR33154:SF33">
    <property type="entry name" value="TRANSCRIPTIONAL REPRESSOR SDPR"/>
    <property type="match status" value="1"/>
</dbReference>
<reference evidence="5 6" key="1">
    <citation type="submission" date="2015-03" db="EMBL/GenBank/DDBJ databases">
        <title>Complete genome sequence of Muricauda lutaonensis CC-HSB-11T, isolated from a coastal hot spring.</title>
        <authorList>
            <person name="Kim K.M."/>
        </authorList>
    </citation>
    <scope>NUCLEOTIDE SEQUENCE [LARGE SCALE GENOMIC DNA]</scope>
    <source>
        <strain evidence="5 6">CC-HSB-11</strain>
    </source>
</reference>